<organism evidence="6 7">
    <name type="scientific">Planoprotostelium fungivorum</name>
    <dbReference type="NCBI Taxonomy" id="1890364"/>
    <lineage>
        <taxon>Eukaryota</taxon>
        <taxon>Amoebozoa</taxon>
        <taxon>Evosea</taxon>
        <taxon>Variosea</taxon>
        <taxon>Cavosteliida</taxon>
        <taxon>Cavosteliaceae</taxon>
        <taxon>Planoprotostelium</taxon>
    </lineage>
</organism>
<protein>
    <recommendedName>
        <fullName evidence="4">Eukaryotic translation initiation factor 3 subunit L</fullName>
        <shortName evidence="4">eIF3l</shortName>
    </recommendedName>
</protein>
<dbReference type="GO" id="GO:0016282">
    <property type="term" value="C:eukaryotic 43S preinitiation complex"/>
    <property type="evidence" value="ECO:0007669"/>
    <property type="project" value="UniProtKB-UniRule"/>
</dbReference>
<dbReference type="PANTHER" id="PTHR13242">
    <property type="entry name" value="EUKARYOTIC TRANSLATION INITIATION FACTOR 3"/>
    <property type="match status" value="1"/>
</dbReference>
<keyword evidence="1 4" id="KW-0963">Cytoplasm</keyword>
<dbReference type="OrthoDB" id="15082at2759"/>
<dbReference type="Proteomes" id="UP000241769">
    <property type="component" value="Unassembled WGS sequence"/>
</dbReference>
<comment type="caution">
    <text evidence="6">The sequence shown here is derived from an EMBL/GenBank/DDBJ whole genome shotgun (WGS) entry which is preliminary data.</text>
</comment>
<accession>A0A2P6N6I7</accession>
<comment type="subcellular location">
    <subcellularLocation>
        <location evidence="4">Cytoplasm</location>
    </subcellularLocation>
</comment>
<feature type="region of interest" description="Disordered" evidence="5">
    <location>
        <begin position="1"/>
        <end position="78"/>
    </location>
</feature>
<name>A0A2P6N6I7_9EUKA</name>
<dbReference type="EMBL" id="MDYQ01000179">
    <property type="protein sequence ID" value="PRP79576.1"/>
    <property type="molecule type" value="Genomic_DNA"/>
</dbReference>
<dbReference type="GO" id="GO:0001732">
    <property type="term" value="P:formation of cytoplasmic translation initiation complex"/>
    <property type="evidence" value="ECO:0007669"/>
    <property type="project" value="UniProtKB-UniRule"/>
</dbReference>
<dbReference type="GO" id="GO:0033290">
    <property type="term" value="C:eukaryotic 48S preinitiation complex"/>
    <property type="evidence" value="ECO:0007669"/>
    <property type="project" value="UniProtKB-UniRule"/>
</dbReference>
<dbReference type="FunCoup" id="A0A2P6N6I7">
    <property type="interactions" value="658"/>
</dbReference>
<comment type="similarity">
    <text evidence="4">Belongs to the eIF-3 subunit L family.</text>
</comment>
<evidence type="ECO:0000256" key="2">
    <source>
        <dbReference type="ARBA" id="ARBA00022540"/>
    </source>
</evidence>
<dbReference type="GO" id="GO:0005852">
    <property type="term" value="C:eukaryotic translation initiation factor 3 complex"/>
    <property type="evidence" value="ECO:0007669"/>
    <property type="project" value="UniProtKB-UniRule"/>
</dbReference>
<reference evidence="6 7" key="1">
    <citation type="journal article" date="2018" name="Genome Biol. Evol.">
        <title>Multiple Roots of Fruiting Body Formation in Amoebozoa.</title>
        <authorList>
            <person name="Hillmann F."/>
            <person name="Forbes G."/>
            <person name="Novohradska S."/>
            <person name="Ferling I."/>
            <person name="Riege K."/>
            <person name="Groth M."/>
            <person name="Westermann M."/>
            <person name="Marz M."/>
            <person name="Spaller T."/>
            <person name="Winckler T."/>
            <person name="Schaap P."/>
            <person name="Glockner G."/>
        </authorList>
    </citation>
    <scope>NUCLEOTIDE SEQUENCE [LARGE SCALE GENOMIC DNA]</scope>
    <source>
        <strain evidence="6 7">Jena</strain>
    </source>
</reference>
<evidence type="ECO:0000256" key="3">
    <source>
        <dbReference type="ARBA" id="ARBA00022917"/>
    </source>
</evidence>
<evidence type="ECO:0000256" key="4">
    <source>
        <dbReference type="HAMAP-Rule" id="MF_03011"/>
    </source>
</evidence>
<dbReference type="STRING" id="1890364.A0A2P6N6I7"/>
<evidence type="ECO:0000256" key="1">
    <source>
        <dbReference type="ARBA" id="ARBA00022490"/>
    </source>
</evidence>
<dbReference type="GO" id="GO:0003743">
    <property type="term" value="F:translation initiation factor activity"/>
    <property type="evidence" value="ECO:0007669"/>
    <property type="project" value="UniProtKB-UniRule"/>
</dbReference>
<keyword evidence="3 4" id="KW-0648">Protein biosynthesis</keyword>
<dbReference type="InterPro" id="IPR019382">
    <property type="entry name" value="eIF3l"/>
</dbReference>
<gene>
    <name evidence="6" type="ORF">PROFUN_12837</name>
</gene>
<feature type="compositionally biased region" description="Basic and acidic residues" evidence="5">
    <location>
        <begin position="49"/>
        <end position="61"/>
    </location>
</feature>
<evidence type="ECO:0000313" key="7">
    <source>
        <dbReference type="Proteomes" id="UP000241769"/>
    </source>
</evidence>
<keyword evidence="2 4" id="KW-0396">Initiation factor</keyword>
<feature type="compositionally biased region" description="Polar residues" evidence="5">
    <location>
        <begin position="68"/>
        <end position="78"/>
    </location>
</feature>
<keyword evidence="7" id="KW-1185">Reference proteome</keyword>
<comment type="function">
    <text evidence="4">Component of the eukaryotic translation initiation factor 3 (eIF-3) complex, which is involved in protein synthesis of a specialized repertoire of mRNAs and, together with other initiation factors, stimulates binding of mRNA and methionyl-tRNAi to the 40S ribosome. The eIF-3 complex specifically targets and initiates translation of a subset of mRNAs involved in cell proliferation.</text>
</comment>
<evidence type="ECO:0000313" key="6">
    <source>
        <dbReference type="EMBL" id="PRP79576.1"/>
    </source>
</evidence>
<evidence type="ECO:0000256" key="5">
    <source>
        <dbReference type="SAM" id="MobiDB-lite"/>
    </source>
</evidence>
<dbReference type="HAMAP" id="MF_03011">
    <property type="entry name" value="eIF3l"/>
    <property type="match status" value="1"/>
</dbReference>
<proteinExistence type="inferred from homology"/>
<dbReference type="Pfam" id="PF10255">
    <property type="entry name" value="Paf67"/>
    <property type="match status" value="1"/>
</dbReference>
<dbReference type="AlphaFoldDB" id="A0A2P6N6I7"/>
<sequence length="580" mass="67440">MEYEEGLEGDIVPDISFPQPTSGFVFEDEDEENEEIIDDEEVEPSNEFYSKRQESSVDNRGRQHGNKKGSQPRQNKQFSGSIPELVKQFVTYFHRYIQERNVAEIQSMYENSWNKLTEKFFFNSPWPSADLIAPLVENDRVFLMLYNEMYYRHIYGKMSPTQEQRFASFKNYCDFFEFLLHSNADLPLELPKQWLWDIINEFIYQFQSFAAYSSQLKNKSEEELNNLKANPQIWSASVVIRYLDSIIKKSNIVALLEEQNSHNVQKGVESSNMGTHTLFSQLGYFSIIGLLRIHVMLADYHSALKTVAPIQLFTKGMFTLVSACYISLYYHVGYVYMVTRRFVDAIKVFTAILLFINRTRQYHTRSYQYDEIVKKNEKMFSLLAICLSICPQRVEENIHTMLRDKFSDKMQRIQKGEEGVIEELFLAGCPKFVSPCTPNYNAPEADNKAGHFSGTEISRVQVKVFVNEVMQQTLLPNIRSFLKLYSTIGLSKLAGFLEVDQETLREQLICYKHKCRTLVYNGGAPASGEKASSSDIDFFVDGDMIHIIDSKTQRRYSEFFLRHINKFDEIISDLEKTGRV</sequence>
<dbReference type="InParanoid" id="A0A2P6N6I7"/>
<feature type="compositionally biased region" description="Acidic residues" evidence="5">
    <location>
        <begin position="26"/>
        <end position="44"/>
    </location>
</feature>
<comment type="subunit">
    <text evidence="4">Component of the eukaryotic translation initiation factor 3 (eIF-3) complex.</text>
</comment>
<dbReference type="PANTHER" id="PTHR13242:SF0">
    <property type="entry name" value="EUKARYOTIC TRANSLATION INITIATION FACTOR 3 SUBUNIT L"/>
    <property type="match status" value="1"/>
</dbReference>